<evidence type="ECO:0000259" key="1">
    <source>
        <dbReference type="PROSITE" id="PS00125"/>
    </source>
</evidence>
<evidence type="ECO:0000313" key="2">
    <source>
        <dbReference type="EMBL" id="UUL82387.1"/>
    </source>
</evidence>
<dbReference type="SUPFAM" id="SSF56300">
    <property type="entry name" value="Metallo-dependent phosphatases"/>
    <property type="match status" value="1"/>
</dbReference>
<feature type="domain" description="Serine/threonine specific protein phosphatases" evidence="1">
    <location>
        <begin position="88"/>
        <end position="93"/>
    </location>
</feature>
<dbReference type="InterPro" id="IPR029052">
    <property type="entry name" value="Metallo-depent_PP-like"/>
</dbReference>
<gene>
    <name evidence="2" type="ORF">NMP03_14605</name>
</gene>
<protein>
    <submittedName>
        <fullName evidence="2">Metallophosphoesterase</fullName>
    </submittedName>
</protein>
<evidence type="ECO:0000313" key="3">
    <source>
        <dbReference type="Proteomes" id="UP001058533"/>
    </source>
</evidence>
<dbReference type="RefSeq" id="WP_256506206.1">
    <property type="nucleotide sequence ID" value="NZ_CP101740.1"/>
</dbReference>
<name>A0ABY5L7G9_9SPHN</name>
<dbReference type="InterPro" id="IPR050126">
    <property type="entry name" value="Ap4A_hydrolase"/>
</dbReference>
<sequence length="247" mass="27787">MRNPFKPRMKIGQTEPGERIYAVGDVHGRYDLMRNLLSLIMRDWEATARADTTIRILFLGDIIDRGPDSRSCIMLLQRLTSQPRIGLLRGNHEDLMLRSLDGEQWAQDIWMEQGGLTTLNNYGVAAPLRAEDSFDFAERLLAAIPPEHIAFLRSTPLFWASGTYFFAHAGVRPGVSLYKQDDQDLISIRNEFLTADAWHGAVVVHGHSIVDDVDVRPNRIAVDTGAWQSNRLSCVVLDGTTQNIITT</sequence>
<dbReference type="Pfam" id="PF00149">
    <property type="entry name" value="Metallophos"/>
    <property type="match status" value="1"/>
</dbReference>
<proteinExistence type="predicted"/>
<dbReference type="EMBL" id="CP101740">
    <property type="protein sequence ID" value="UUL82387.1"/>
    <property type="molecule type" value="Genomic_DNA"/>
</dbReference>
<reference evidence="2" key="1">
    <citation type="submission" date="2022-07" db="EMBL/GenBank/DDBJ databases">
        <title>Sphingomonas sp. nov., a novel bacterium isolated from the north slope of the Mount Everest.</title>
        <authorList>
            <person name="Cui X."/>
            <person name="Liu Y."/>
        </authorList>
    </citation>
    <scope>NUCLEOTIDE SEQUENCE</scope>
    <source>
        <strain evidence="2">S5-59</strain>
    </source>
</reference>
<dbReference type="PROSITE" id="PS00125">
    <property type="entry name" value="SER_THR_PHOSPHATASE"/>
    <property type="match status" value="1"/>
</dbReference>
<organism evidence="2 3">
    <name type="scientific">Sphingomonas qomolangmaensis</name>
    <dbReference type="NCBI Taxonomy" id="2918765"/>
    <lineage>
        <taxon>Bacteria</taxon>
        <taxon>Pseudomonadati</taxon>
        <taxon>Pseudomonadota</taxon>
        <taxon>Alphaproteobacteria</taxon>
        <taxon>Sphingomonadales</taxon>
        <taxon>Sphingomonadaceae</taxon>
        <taxon>Sphingomonas</taxon>
    </lineage>
</organism>
<dbReference type="Gene3D" id="3.60.21.10">
    <property type="match status" value="1"/>
</dbReference>
<dbReference type="InterPro" id="IPR004843">
    <property type="entry name" value="Calcineurin-like_PHP"/>
</dbReference>
<accession>A0ABY5L7G9</accession>
<dbReference type="PANTHER" id="PTHR42850:SF4">
    <property type="entry name" value="ZINC-DEPENDENT ENDOPOLYPHOSPHATASE"/>
    <property type="match status" value="1"/>
</dbReference>
<dbReference type="PANTHER" id="PTHR42850">
    <property type="entry name" value="METALLOPHOSPHOESTERASE"/>
    <property type="match status" value="1"/>
</dbReference>
<keyword evidence="3" id="KW-1185">Reference proteome</keyword>
<dbReference type="InterPro" id="IPR006186">
    <property type="entry name" value="Ser/Thr-sp_prot-phosphatase"/>
</dbReference>
<dbReference type="Proteomes" id="UP001058533">
    <property type="component" value="Chromosome"/>
</dbReference>